<dbReference type="PANTHER" id="PTHR35369:SF2">
    <property type="entry name" value="BLR3025 PROTEIN"/>
    <property type="match status" value="1"/>
</dbReference>
<evidence type="ECO:0000256" key="1">
    <source>
        <dbReference type="ARBA" id="ARBA00022763"/>
    </source>
</evidence>
<accession>A0A5Q2RIP2</accession>
<evidence type="ECO:0000313" key="4">
    <source>
        <dbReference type="Proteomes" id="UP000334019"/>
    </source>
</evidence>
<keyword evidence="4" id="KW-1185">Reference proteome</keyword>
<dbReference type="SUPFAM" id="SSF56672">
    <property type="entry name" value="DNA/RNA polymerases"/>
    <property type="match status" value="1"/>
</dbReference>
<dbReference type="InterPro" id="IPR043502">
    <property type="entry name" value="DNA/RNA_pol_sf"/>
</dbReference>
<organism evidence="3 4">
    <name type="scientific">Actinomarinicola tropica</name>
    <dbReference type="NCBI Taxonomy" id="2789776"/>
    <lineage>
        <taxon>Bacteria</taxon>
        <taxon>Bacillati</taxon>
        <taxon>Actinomycetota</taxon>
        <taxon>Acidimicrobiia</taxon>
        <taxon>Acidimicrobiales</taxon>
        <taxon>Iamiaceae</taxon>
        <taxon>Actinomarinicola</taxon>
    </lineage>
</organism>
<feature type="domain" description="UmuC" evidence="2">
    <location>
        <begin position="26"/>
        <end position="150"/>
    </location>
</feature>
<dbReference type="InterPro" id="IPR050356">
    <property type="entry name" value="SulA_CellDiv_inhibitor"/>
</dbReference>
<proteinExistence type="predicted"/>
<dbReference type="CDD" id="cd03468">
    <property type="entry name" value="PolY_like"/>
    <property type="match status" value="1"/>
</dbReference>
<dbReference type="PANTHER" id="PTHR35369">
    <property type="entry name" value="BLR3025 PROTEIN-RELATED"/>
    <property type="match status" value="1"/>
</dbReference>
<evidence type="ECO:0000259" key="2">
    <source>
        <dbReference type="Pfam" id="PF00817"/>
    </source>
</evidence>
<dbReference type="Pfam" id="PF00817">
    <property type="entry name" value="IMS"/>
    <property type="match status" value="1"/>
</dbReference>
<dbReference type="AlphaFoldDB" id="A0A5Q2RIP2"/>
<gene>
    <name evidence="3" type="ORF">GH723_06300</name>
</gene>
<dbReference type="RefSeq" id="WP_153758858.1">
    <property type="nucleotide sequence ID" value="NZ_CP045851.1"/>
</dbReference>
<dbReference type="Proteomes" id="UP000334019">
    <property type="component" value="Chromosome"/>
</dbReference>
<dbReference type="KEGG" id="atq:GH723_06300"/>
<name>A0A5Q2RIP2_9ACTN</name>
<dbReference type="GO" id="GO:0006281">
    <property type="term" value="P:DNA repair"/>
    <property type="evidence" value="ECO:0007669"/>
    <property type="project" value="InterPro"/>
</dbReference>
<evidence type="ECO:0000313" key="3">
    <source>
        <dbReference type="EMBL" id="QGG94752.1"/>
    </source>
</evidence>
<keyword evidence="1" id="KW-0227">DNA damage</keyword>
<dbReference type="EMBL" id="CP045851">
    <property type="protein sequence ID" value="QGG94752.1"/>
    <property type="molecule type" value="Genomic_DNA"/>
</dbReference>
<dbReference type="InterPro" id="IPR001126">
    <property type="entry name" value="UmuC"/>
</dbReference>
<reference evidence="3 4" key="1">
    <citation type="submission" date="2019-11" db="EMBL/GenBank/DDBJ databases">
        <authorList>
            <person name="He Y."/>
        </authorList>
    </citation>
    <scope>NUCLEOTIDE SEQUENCE [LARGE SCALE GENOMIC DNA]</scope>
    <source>
        <strain evidence="3 4">SCSIO 58843</strain>
    </source>
</reference>
<protein>
    <submittedName>
        <fullName evidence="3">DNA polymerase Y family protein</fullName>
    </submittedName>
</protein>
<sequence>MTRATRTTVVWCLDWPVVAAGVAPDEPGAVLHANRVVAASPAARALGVARGQRRREAQSRCPELTVHDHDPARDARAFEPVVAAVEQITPFIEISRPGLCAFATRGPSRYHGGDDALIDVVEAAVAAVLDERGEVRVGTADGPFAAGIAARRRRRAARLVPPGGSPAFLAPLPVALLDAPALVDVLERLGLRTLGSLAALPRSDVVARFGVDGERAHRLAAGLEERPPDARPVPPSFEAAAELDPPVERVDHAAFVAKSLADELHDRLDGVGLACSLLAIRAETEHGEVLERRWRHEGALSAGAIADRVRWQLDGWLTGSAVARPTAGITRLALAPEEVRVAAGRQLGFWGGQSAEGERAARALARVQAMLGPEAVRVPEWRGGRDPARQVALVPAASVDLTSPRPATDPSWVEAPWPGRLPPPAPATVLTDLPRGIEVVDAEGRSVGVSGRGLVTAPPSRVGVRRRRGPEAEPEWRDVVGWAGPWPVDERWWDEAGHRRRARFQVVVEGGAAWLLVLEGGRWSIEAVYD</sequence>
<dbReference type="Gene3D" id="3.40.1170.60">
    <property type="match status" value="1"/>
</dbReference>